<protein>
    <submittedName>
        <fullName evidence="2">Uncharacterized protein</fullName>
    </submittedName>
</protein>
<proteinExistence type="predicted"/>
<sequence length="259" mass="28041">MKSGRFATSLAAALLAGLLTFSGATQASAAEVVPITPEVIAQADSEALAHPLTDREMTEIADQLSEEASTESGLSQDELESLDAELENGELTAWVNGKQLDPGSVQASAPGGIRSISAMSTTAAYVPTTWGACGAFDASTKNVRTFYLNSVPYAYRAIYLKCGTTGWGYRHIKDAHMNDWANKAIYVGANWRDMADFAITDALQHVYSGVYNPTNQTYKYRGVVELRRFDGRTVHTFYPVVAVSAGDYRIITAYPSNVR</sequence>
<reference evidence="2 3" key="1">
    <citation type="submission" date="2020-08" db="EMBL/GenBank/DDBJ databases">
        <title>Sequencing the genomes of 1000 actinobacteria strains.</title>
        <authorList>
            <person name="Klenk H.-P."/>
        </authorList>
    </citation>
    <scope>NUCLEOTIDE SEQUENCE [LARGE SCALE GENOMIC DNA]</scope>
    <source>
        <strain evidence="2 3">DSM 23694</strain>
    </source>
</reference>
<evidence type="ECO:0000313" key="2">
    <source>
        <dbReference type="EMBL" id="MBB5597754.1"/>
    </source>
</evidence>
<keyword evidence="3" id="KW-1185">Reference proteome</keyword>
<keyword evidence="1" id="KW-0732">Signal</keyword>
<comment type="caution">
    <text evidence="2">The sequence shown here is derived from an EMBL/GenBank/DDBJ whole genome shotgun (WGS) entry which is preliminary data.</text>
</comment>
<dbReference type="Proteomes" id="UP000523863">
    <property type="component" value="Unassembled WGS sequence"/>
</dbReference>
<accession>A0A7W9DAR3</accession>
<gene>
    <name evidence="2" type="ORF">BKA12_000834</name>
</gene>
<organism evidence="2 3">
    <name type="scientific">Neomicrococcus lactis</name>
    <dbReference type="NCBI Taxonomy" id="732241"/>
    <lineage>
        <taxon>Bacteria</taxon>
        <taxon>Bacillati</taxon>
        <taxon>Actinomycetota</taxon>
        <taxon>Actinomycetes</taxon>
        <taxon>Micrococcales</taxon>
        <taxon>Micrococcaceae</taxon>
        <taxon>Neomicrococcus</taxon>
    </lineage>
</organism>
<dbReference type="EMBL" id="JACHBL010000001">
    <property type="protein sequence ID" value="MBB5597754.1"/>
    <property type="molecule type" value="Genomic_DNA"/>
</dbReference>
<dbReference type="AlphaFoldDB" id="A0A7W9DAR3"/>
<evidence type="ECO:0000256" key="1">
    <source>
        <dbReference type="SAM" id="SignalP"/>
    </source>
</evidence>
<feature type="chain" id="PRO_5030725535" evidence="1">
    <location>
        <begin position="30"/>
        <end position="259"/>
    </location>
</feature>
<dbReference type="RefSeq" id="WP_183640900.1">
    <property type="nucleotide sequence ID" value="NZ_JACHBL010000001.1"/>
</dbReference>
<name>A0A7W9DAR3_9MICC</name>
<feature type="signal peptide" evidence="1">
    <location>
        <begin position="1"/>
        <end position="29"/>
    </location>
</feature>
<evidence type="ECO:0000313" key="3">
    <source>
        <dbReference type="Proteomes" id="UP000523863"/>
    </source>
</evidence>